<gene>
    <name evidence="2" type="ORF">PUNSTDRAFT_146218</name>
</gene>
<evidence type="ECO:0000256" key="1">
    <source>
        <dbReference type="SAM" id="MobiDB-lite"/>
    </source>
</evidence>
<keyword evidence="3" id="KW-1185">Reference proteome</keyword>
<dbReference type="AlphaFoldDB" id="R7S3F1"/>
<feature type="compositionally biased region" description="Pro residues" evidence="1">
    <location>
        <begin position="239"/>
        <end position="253"/>
    </location>
</feature>
<name>R7S3F1_PUNST</name>
<dbReference type="GeneID" id="18881596"/>
<dbReference type="HOGENOM" id="CLU_038730_0_0_1"/>
<accession>R7S3F1</accession>
<feature type="compositionally biased region" description="Basic residues" evidence="1">
    <location>
        <begin position="130"/>
        <end position="141"/>
    </location>
</feature>
<dbReference type="eggNOG" id="ENOG502SN5V">
    <property type="taxonomic scope" value="Eukaryota"/>
</dbReference>
<proteinExistence type="predicted"/>
<dbReference type="Proteomes" id="UP000054196">
    <property type="component" value="Unassembled WGS sequence"/>
</dbReference>
<feature type="region of interest" description="Disordered" evidence="1">
    <location>
        <begin position="75"/>
        <end position="142"/>
    </location>
</feature>
<dbReference type="OMA" id="LKGWNIN"/>
<protein>
    <recommendedName>
        <fullName evidence="4">Mediator of RNA polymerase II transcription subunit 19</fullName>
    </recommendedName>
</protein>
<feature type="region of interest" description="Disordered" evidence="1">
    <location>
        <begin position="312"/>
        <end position="331"/>
    </location>
</feature>
<dbReference type="OrthoDB" id="2160599at2759"/>
<evidence type="ECO:0000313" key="2">
    <source>
        <dbReference type="EMBL" id="EIN04940.1"/>
    </source>
</evidence>
<evidence type="ECO:0008006" key="4">
    <source>
        <dbReference type="Google" id="ProtNLM"/>
    </source>
</evidence>
<evidence type="ECO:0000313" key="3">
    <source>
        <dbReference type="Proteomes" id="UP000054196"/>
    </source>
</evidence>
<dbReference type="RefSeq" id="XP_007387863.1">
    <property type="nucleotide sequence ID" value="XM_007387801.1"/>
</dbReference>
<organism evidence="2 3">
    <name type="scientific">Punctularia strigosozonata (strain HHB-11173)</name>
    <name type="common">White-rot fungus</name>
    <dbReference type="NCBI Taxonomy" id="741275"/>
    <lineage>
        <taxon>Eukaryota</taxon>
        <taxon>Fungi</taxon>
        <taxon>Dikarya</taxon>
        <taxon>Basidiomycota</taxon>
        <taxon>Agaricomycotina</taxon>
        <taxon>Agaricomycetes</taxon>
        <taxon>Corticiales</taxon>
        <taxon>Punctulariaceae</taxon>
        <taxon>Punctularia</taxon>
    </lineage>
</organism>
<sequence>MDVDQPSALAAPDTYRNHPRINAVAGPSRISPLPNLFLPPPNPLQPQTHLRSTEDLVTRFNLLSAYDKYVRPFAVPARAQDETKGPEPTTPIGTDRWKGKQRESSVPCAAPTPAGLNDGDGDDDEGGKGDKKRKNNYRHLIRGIPGKHSMKKDDYLTTMMQVPPKQRNNIQPFDLRTQREAFSVSLTGLQSWNPTALVGESQQAREDRKRRKELKKLARQTAAGNVAGVPTPTSATFPPSTPAIAMPPAPGFRPPISRSGSRPPPVQTGTPGPGTPRHAHPLPARPASTQPGTPRLGAAMAVDSATLKRGTKRELDDGANGHVPGTPHNGAVTVMPILGAKAGVPGARPRPIKKQRMDMQGQAREMPIQQPTPQGV</sequence>
<feature type="region of interest" description="Disordered" evidence="1">
    <location>
        <begin position="218"/>
        <end position="296"/>
    </location>
</feature>
<dbReference type="KEGG" id="psq:PUNSTDRAFT_146218"/>
<dbReference type="EMBL" id="JH687552">
    <property type="protein sequence ID" value="EIN04940.1"/>
    <property type="molecule type" value="Genomic_DNA"/>
</dbReference>
<feature type="region of interest" description="Disordered" evidence="1">
    <location>
        <begin position="342"/>
        <end position="376"/>
    </location>
</feature>
<reference evidence="3" key="1">
    <citation type="journal article" date="2012" name="Science">
        <title>The Paleozoic origin of enzymatic lignin decomposition reconstructed from 31 fungal genomes.</title>
        <authorList>
            <person name="Floudas D."/>
            <person name="Binder M."/>
            <person name="Riley R."/>
            <person name="Barry K."/>
            <person name="Blanchette R.A."/>
            <person name="Henrissat B."/>
            <person name="Martinez A.T."/>
            <person name="Otillar R."/>
            <person name="Spatafora J.W."/>
            <person name="Yadav J.S."/>
            <person name="Aerts A."/>
            <person name="Benoit I."/>
            <person name="Boyd A."/>
            <person name="Carlson A."/>
            <person name="Copeland A."/>
            <person name="Coutinho P.M."/>
            <person name="de Vries R.P."/>
            <person name="Ferreira P."/>
            <person name="Findley K."/>
            <person name="Foster B."/>
            <person name="Gaskell J."/>
            <person name="Glotzer D."/>
            <person name="Gorecki P."/>
            <person name="Heitman J."/>
            <person name="Hesse C."/>
            <person name="Hori C."/>
            <person name="Igarashi K."/>
            <person name="Jurgens J.A."/>
            <person name="Kallen N."/>
            <person name="Kersten P."/>
            <person name="Kohler A."/>
            <person name="Kuees U."/>
            <person name="Kumar T.K.A."/>
            <person name="Kuo A."/>
            <person name="LaButti K."/>
            <person name="Larrondo L.F."/>
            <person name="Lindquist E."/>
            <person name="Ling A."/>
            <person name="Lombard V."/>
            <person name="Lucas S."/>
            <person name="Lundell T."/>
            <person name="Martin R."/>
            <person name="McLaughlin D.J."/>
            <person name="Morgenstern I."/>
            <person name="Morin E."/>
            <person name="Murat C."/>
            <person name="Nagy L.G."/>
            <person name="Nolan M."/>
            <person name="Ohm R.A."/>
            <person name="Patyshakuliyeva A."/>
            <person name="Rokas A."/>
            <person name="Ruiz-Duenas F.J."/>
            <person name="Sabat G."/>
            <person name="Salamov A."/>
            <person name="Samejima M."/>
            <person name="Schmutz J."/>
            <person name="Slot J.C."/>
            <person name="St John F."/>
            <person name="Stenlid J."/>
            <person name="Sun H."/>
            <person name="Sun S."/>
            <person name="Syed K."/>
            <person name="Tsang A."/>
            <person name="Wiebenga A."/>
            <person name="Young D."/>
            <person name="Pisabarro A."/>
            <person name="Eastwood D.C."/>
            <person name="Martin F."/>
            <person name="Cullen D."/>
            <person name="Grigoriev I.V."/>
            <person name="Hibbett D.S."/>
        </authorList>
    </citation>
    <scope>NUCLEOTIDE SEQUENCE [LARGE SCALE GENOMIC DNA]</scope>
    <source>
        <strain evidence="3">HHB-11173 SS5</strain>
    </source>
</reference>